<evidence type="ECO:0000256" key="2">
    <source>
        <dbReference type="ARBA" id="ARBA00009259"/>
    </source>
</evidence>
<comment type="similarity">
    <text evidence="2 9">Belongs to the Mediator complex subunit 19 family.</text>
</comment>
<feature type="region of interest" description="Disordered" evidence="10">
    <location>
        <begin position="146"/>
        <end position="171"/>
    </location>
</feature>
<keyword evidence="7 9" id="KW-0539">Nucleus</keyword>
<keyword evidence="6 9" id="KW-0804">Transcription</keyword>
<evidence type="ECO:0000256" key="10">
    <source>
        <dbReference type="SAM" id="MobiDB-lite"/>
    </source>
</evidence>
<protein>
    <recommendedName>
        <fullName evidence="3 9">Mediator of RNA polymerase II transcription subunit 19</fullName>
    </recommendedName>
    <alternativeName>
        <fullName evidence="8 9">Mediator complex subunit 19</fullName>
    </alternativeName>
</protein>
<evidence type="ECO:0000313" key="12">
    <source>
        <dbReference type="Proteomes" id="UP000287972"/>
    </source>
</evidence>
<feature type="compositionally biased region" description="Basic and acidic residues" evidence="10">
    <location>
        <begin position="317"/>
        <end position="331"/>
    </location>
</feature>
<comment type="subcellular location">
    <subcellularLocation>
        <location evidence="1 9">Nucleus</location>
    </subcellularLocation>
</comment>
<keyword evidence="4 9" id="KW-0805">Transcription regulation</keyword>
<dbReference type="GO" id="GO:0016592">
    <property type="term" value="C:mediator complex"/>
    <property type="evidence" value="ECO:0007669"/>
    <property type="project" value="InterPro"/>
</dbReference>
<dbReference type="Pfam" id="PF08633">
    <property type="entry name" value="Rox3"/>
    <property type="match status" value="1"/>
</dbReference>
<feature type="compositionally biased region" description="Polar residues" evidence="10">
    <location>
        <begin position="486"/>
        <end position="506"/>
    </location>
</feature>
<comment type="caution">
    <text evidence="11">The sequence shown here is derived from an EMBL/GenBank/DDBJ whole genome shotgun (WGS) entry which is preliminary data.</text>
</comment>
<feature type="compositionally biased region" description="Basic residues" evidence="10">
    <location>
        <begin position="40"/>
        <end position="49"/>
    </location>
</feature>
<organism evidence="11 12">
    <name type="scientific">Fusarium floridanum</name>
    <dbReference type="NCBI Taxonomy" id="1325733"/>
    <lineage>
        <taxon>Eukaryota</taxon>
        <taxon>Fungi</taxon>
        <taxon>Dikarya</taxon>
        <taxon>Ascomycota</taxon>
        <taxon>Pezizomycotina</taxon>
        <taxon>Sordariomycetes</taxon>
        <taxon>Hypocreomycetidae</taxon>
        <taxon>Hypocreales</taxon>
        <taxon>Nectriaceae</taxon>
        <taxon>Fusarium</taxon>
        <taxon>Fusarium solani species complex</taxon>
    </lineage>
</organism>
<dbReference type="AlphaFoldDB" id="A0A428R3J9"/>
<evidence type="ECO:0000256" key="1">
    <source>
        <dbReference type="ARBA" id="ARBA00004123"/>
    </source>
</evidence>
<evidence type="ECO:0000256" key="4">
    <source>
        <dbReference type="ARBA" id="ARBA00023015"/>
    </source>
</evidence>
<gene>
    <name evidence="9" type="primary">MED19</name>
    <name evidence="11" type="ORF">CEP51_011944</name>
</gene>
<evidence type="ECO:0000313" key="11">
    <source>
        <dbReference type="EMBL" id="RSL72109.1"/>
    </source>
</evidence>
<dbReference type="Proteomes" id="UP000287972">
    <property type="component" value="Unassembled WGS sequence"/>
</dbReference>
<accession>A0A428R3J9</accession>
<name>A0A428R3J9_9HYPO</name>
<feature type="region of interest" description="Disordered" evidence="10">
    <location>
        <begin position="486"/>
        <end position="598"/>
    </location>
</feature>
<sequence>MAAARGALVRTICGGPFVRRNQPLRLAEERTGGWPLLGKARAKERKGGRRKEGPERNKNGGVGGLWFVPALPLTLTGHWLTLLRFAGAGVHTKHISHPLSSRWQSLTVSGCPVSGSLCALFSLVKLPRLSGSNFWLSLIPHSTPSPPRFAPESTPINEPTINPDDVKPSLRSDIRPFPTKAVDFLSPDPPDSRLEIPVRAADAHRAPRKNPVHDVQLRKKRSARIARSDSRSVTGATLAHQPSLAEPSTMSFHPQTPQSPSQFSSGTSEPALGVANSMTATATATTLPTPAHSVSGSASHHDVAMTDNDSPHKRKRSVDDSGDREQKKVHVEESKLGIEDLHLDVGKKYLLCQTPHLESLPRISEDLYDMFNLTGLAAEVAREKPNGEKNALRSSYTGHIKRLGIAGHFKVQKVENRGENDPQEESDFAQILHLGDEDWNNSFVRGREISLGLSQASLSSLGRAVTMAKGSIKKDVWDTSVLGLQSSNGELKQPSSARPTAPNTPLNVPGAVGRLKAQGASANDPNRPRRNIKKRTYGDSSFEGYGEGYPDDDNAMEGGYSTGEGEGSQKRRKKNPGNASPYPSAMRQQSYGPGMVGA</sequence>
<comment type="subunit">
    <text evidence="9">Component of the Mediator complex.</text>
</comment>
<dbReference type="InterPro" id="IPR013942">
    <property type="entry name" value="Mediator_Med19_fun"/>
</dbReference>
<dbReference type="GO" id="GO:0006357">
    <property type="term" value="P:regulation of transcription by RNA polymerase II"/>
    <property type="evidence" value="ECO:0007669"/>
    <property type="project" value="InterPro"/>
</dbReference>
<evidence type="ECO:0000256" key="7">
    <source>
        <dbReference type="ARBA" id="ARBA00023242"/>
    </source>
</evidence>
<feature type="region of interest" description="Disordered" evidence="10">
    <location>
        <begin position="287"/>
        <end position="331"/>
    </location>
</feature>
<evidence type="ECO:0000256" key="5">
    <source>
        <dbReference type="ARBA" id="ARBA00023159"/>
    </source>
</evidence>
<keyword evidence="5 9" id="KW-0010">Activator</keyword>
<evidence type="ECO:0000256" key="3">
    <source>
        <dbReference type="ARBA" id="ARBA00019615"/>
    </source>
</evidence>
<feature type="region of interest" description="Disordered" evidence="10">
    <location>
        <begin position="200"/>
        <end position="272"/>
    </location>
</feature>
<evidence type="ECO:0000256" key="8">
    <source>
        <dbReference type="ARBA" id="ARBA00032018"/>
    </source>
</evidence>
<dbReference type="GO" id="GO:0003712">
    <property type="term" value="F:transcription coregulator activity"/>
    <property type="evidence" value="ECO:0007669"/>
    <property type="project" value="InterPro"/>
</dbReference>
<evidence type="ECO:0000256" key="6">
    <source>
        <dbReference type="ARBA" id="ARBA00023163"/>
    </source>
</evidence>
<keyword evidence="12" id="KW-1185">Reference proteome</keyword>
<feature type="compositionally biased region" description="Low complexity" evidence="10">
    <location>
        <begin position="251"/>
        <end position="268"/>
    </location>
</feature>
<reference evidence="11 12" key="1">
    <citation type="submission" date="2017-06" db="EMBL/GenBank/DDBJ databases">
        <title>Comparative genomic analysis of Ambrosia Fusariam Clade fungi.</title>
        <authorList>
            <person name="Stajich J.E."/>
            <person name="Carrillo J."/>
            <person name="Kijimoto T."/>
            <person name="Eskalen A."/>
            <person name="O'Donnell K."/>
            <person name="Kasson M."/>
        </authorList>
    </citation>
    <scope>NUCLEOTIDE SEQUENCE [LARGE SCALE GENOMIC DNA]</scope>
    <source>
        <strain evidence="11 12">NRRL62606</strain>
    </source>
</reference>
<dbReference type="EMBL" id="NKCL01000426">
    <property type="protein sequence ID" value="RSL72109.1"/>
    <property type="molecule type" value="Genomic_DNA"/>
</dbReference>
<comment type="function">
    <text evidence="9">Component of the Mediator complex, a coactivator involved in the regulated transcription of nearly all RNA polymerase II-dependent genes. Mediator functions as a bridge to convey information from gene-specific regulatory proteins to the basal RNA polymerase II transcription machinery. Mediator is recruited to promoters by direct interactions with regulatory proteins and serves as a scaffold for the assembly of a functional preinitiation complex with RNA polymerase II and the general transcription factors.</text>
</comment>
<feature type="compositionally biased region" description="Basic and acidic residues" evidence="10">
    <location>
        <begin position="200"/>
        <end position="217"/>
    </location>
</feature>
<proteinExistence type="inferred from homology"/>
<feature type="region of interest" description="Disordered" evidence="10">
    <location>
        <begin position="40"/>
        <end position="59"/>
    </location>
</feature>
<evidence type="ECO:0000256" key="9">
    <source>
        <dbReference type="RuleBase" id="RU364151"/>
    </source>
</evidence>